<evidence type="ECO:0000256" key="4">
    <source>
        <dbReference type="ARBA" id="ARBA00022989"/>
    </source>
</evidence>
<keyword evidence="9" id="KW-1185">Reference proteome</keyword>
<dbReference type="GO" id="GO:0005886">
    <property type="term" value="C:plasma membrane"/>
    <property type="evidence" value="ECO:0007669"/>
    <property type="project" value="UniProtKB-SubCell"/>
</dbReference>
<evidence type="ECO:0000256" key="5">
    <source>
        <dbReference type="ARBA" id="ARBA00023136"/>
    </source>
</evidence>
<name>A0A1M5PK02_9FIRM</name>
<keyword evidence="4 7" id="KW-1133">Transmembrane helix</keyword>
<sequence>MRNIKTAIAVSLSIAVSKFLDMEYPFYAAIAAIISMQNSVIESFKVGRNRMLGTILGAIVGLVFYAINPTSTVLSGIGIIVIIYICNLLRWNKSVTIAGIVFCVIMTNLDGRDPVFYALNRVFDTLLGITVAVLVNYFIAPLNSLERILKECDETVKNLISIVKYKIIDDIDVDLKEFYNKVSNLERDLKEFRFKKDEKIKIDNVNEVINICKKVYFYLQIIEALEGNCNLNRENYNRLVDLYGSFNKKIKDVDSDVDVVFNYNLDKIINYIEILNSIEYKCEKKRYIEMIS</sequence>
<keyword evidence="5 7" id="KW-0472">Membrane</keyword>
<dbReference type="InterPro" id="IPR010343">
    <property type="entry name" value="ArAE_1"/>
</dbReference>
<dbReference type="Pfam" id="PF06081">
    <property type="entry name" value="ArAE_1"/>
    <property type="match status" value="1"/>
</dbReference>
<keyword evidence="2" id="KW-1003">Cell membrane</keyword>
<feature type="transmembrane region" description="Helical" evidence="7">
    <location>
        <begin position="121"/>
        <end position="140"/>
    </location>
</feature>
<evidence type="ECO:0000313" key="9">
    <source>
        <dbReference type="Proteomes" id="UP000242520"/>
    </source>
</evidence>
<keyword evidence="6" id="KW-0175">Coiled coil</keyword>
<dbReference type="Proteomes" id="UP000242520">
    <property type="component" value="Unassembled WGS sequence"/>
</dbReference>
<organism evidence="8 9">
    <name type="scientific">Tepidibacter thalassicus DSM 15285</name>
    <dbReference type="NCBI Taxonomy" id="1123350"/>
    <lineage>
        <taxon>Bacteria</taxon>
        <taxon>Bacillati</taxon>
        <taxon>Bacillota</taxon>
        <taxon>Clostridia</taxon>
        <taxon>Peptostreptococcales</taxon>
        <taxon>Peptostreptococcaceae</taxon>
        <taxon>Tepidibacter</taxon>
    </lineage>
</organism>
<accession>A0A1M5PK02</accession>
<dbReference type="PANTHER" id="PTHR30509:SF9">
    <property type="entry name" value="MULTIDRUG RESISTANCE PROTEIN MDTO"/>
    <property type="match status" value="1"/>
</dbReference>
<feature type="coiled-coil region" evidence="6">
    <location>
        <begin position="168"/>
        <end position="195"/>
    </location>
</feature>
<comment type="subcellular location">
    <subcellularLocation>
        <location evidence="1">Cell membrane</location>
        <topology evidence="1">Multi-pass membrane protein</topology>
    </subcellularLocation>
</comment>
<evidence type="ECO:0000256" key="3">
    <source>
        <dbReference type="ARBA" id="ARBA00022692"/>
    </source>
</evidence>
<evidence type="ECO:0000256" key="7">
    <source>
        <dbReference type="SAM" id="Phobius"/>
    </source>
</evidence>
<dbReference type="PANTHER" id="PTHR30509">
    <property type="entry name" value="P-HYDROXYBENZOIC ACID EFFLUX PUMP SUBUNIT-RELATED"/>
    <property type="match status" value="1"/>
</dbReference>
<feature type="transmembrane region" description="Helical" evidence="7">
    <location>
        <begin position="53"/>
        <end position="85"/>
    </location>
</feature>
<evidence type="ECO:0000256" key="6">
    <source>
        <dbReference type="SAM" id="Coils"/>
    </source>
</evidence>
<evidence type="ECO:0000256" key="2">
    <source>
        <dbReference type="ARBA" id="ARBA00022475"/>
    </source>
</evidence>
<keyword evidence="3 7" id="KW-0812">Transmembrane</keyword>
<gene>
    <name evidence="8" type="ORF">SAMN02744040_00539</name>
</gene>
<protein>
    <submittedName>
        <fullName evidence="8">Aromatic acid exporter family member 1</fullName>
    </submittedName>
</protein>
<proteinExistence type="predicted"/>
<dbReference type="AlphaFoldDB" id="A0A1M5PK02"/>
<evidence type="ECO:0000256" key="1">
    <source>
        <dbReference type="ARBA" id="ARBA00004651"/>
    </source>
</evidence>
<dbReference type="EMBL" id="FQXH01000006">
    <property type="protein sequence ID" value="SHH02071.1"/>
    <property type="molecule type" value="Genomic_DNA"/>
</dbReference>
<feature type="transmembrane region" description="Helical" evidence="7">
    <location>
        <begin position="91"/>
        <end position="109"/>
    </location>
</feature>
<evidence type="ECO:0000313" key="8">
    <source>
        <dbReference type="EMBL" id="SHH02071.1"/>
    </source>
</evidence>
<reference evidence="9" key="1">
    <citation type="submission" date="2016-11" db="EMBL/GenBank/DDBJ databases">
        <authorList>
            <person name="Varghese N."/>
            <person name="Submissions S."/>
        </authorList>
    </citation>
    <scope>NUCLEOTIDE SEQUENCE [LARGE SCALE GENOMIC DNA]</scope>
    <source>
        <strain evidence="9">DSM 15285</strain>
    </source>
</reference>